<reference evidence="2 3" key="1">
    <citation type="submission" date="2019-09" db="EMBL/GenBank/DDBJ databases">
        <title>Bird 10,000 Genomes (B10K) Project - Family phase.</title>
        <authorList>
            <person name="Zhang G."/>
        </authorList>
    </citation>
    <scope>NUCLEOTIDE SEQUENCE [LARGE SCALE GENOMIC DNA]</scope>
    <source>
        <strain evidence="2">B10K-DU-002-16</strain>
        <tissue evidence="2">Muscle</tissue>
    </source>
</reference>
<dbReference type="PRINTS" id="PR00413">
    <property type="entry name" value="HADHALOGNASE"/>
</dbReference>
<name>A0A7L1JFG9_RYNNI</name>
<dbReference type="PANTHER" id="PTHR47829:SF1">
    <property type="entry name" value="HAD FAMILY PHOSPHATASE"/>
    <property type="match status" value="1"/>
</dbReference>
<protein>
    <submittedName>
        <fullName evidence="2">HYES hydrolase</fullName>
    </submittedName>
</protein>
<accession>A0A7L1JFG9</accession>
<dbReference type="InterPro" id="IPR029058">
    <property type="entry name" value="AB_hydrolase_fold"/>
</dbReference>
<dbReference type="AlphaFoldDB" id="A0A7L1JFG9"/>
<dbReference type="Proteomes" id="UP000525416">
    <property type="component" value="Unassembled WGS sequence"/>
</dbReference>
<dbReference type="GO" id="GO:0016787">
    <property type="term" value="F:hydrolase activity"/>
    <property type="evidence" value="ECO:0007669"/>
    <property type="project" value="UniProtKB-KW"/>
</dbReference>
<keyword evidence="3" id="KW-1185">Reference proteome</keyword>
<dbReference type="Pfam" id="PF00702">
    <property type="entry name" value="Hydrolase"/>
    <property type="match status" value="1"/>
</dbReference>
<dbReference type="NCBIfam" id="TIGR01509">
    <property type="entry name" value="HAD-SF-IA-v3"/>
    <property type="match status" value="1"/>
</dbReference>
<dbReference type="InterPro" id="IPR006439">
    <property type="entry name" value="HAD-SF_hydro_IA"/>
</dbReference>
<comment type="caution">
    <text evidence="2">The sequence shown here is derived from an EMBL/GenBank/DDBJ whole genome shotgun (WGS) entry which is preliminary data.</text>
</comment>
<keyword evidence="2" id="KW-0378">Hydrolase</keyword>
<dbReference type="InterPro" id="IPR036412">
    <property type="entry name" value="HAD-like_sf"/>
</dbReference>
<feature type="non-terminal residue" evidence="2">
    <location>
        <position position="511"/>
    </location>
</feature>
<dbReference type="InterPro" id="IPR023214">
    <property type="entry name" value="HAD_sf"/>
</dbReference>
<dbReference type="OrthoDB" id="408373at2759"/>
<feature type="domain" description="AB hydrolase-1" evidence="1">
    <location>
        <begin position="233"/>
        <end position="298"/>
    </location>
</feature>
<dbReference type="SUPFAM" id="SSF56784">
    <property type="entry name" value="HAD-like"/>
    <property type="match status" value="1"/>
</dbReference>
<dbReference type="InterPro" id="IPR000073">
    <property type="entry name" value="AB_hydrolase_1"/>
</dbReference>
<dbReference type="FunFam" id="3.40.50.1000:FF:000107">
    <property type="entry name" value="Bifunctional epoxide hydrolase 2"/>
    <property type="match status" value="1"/>
</dbReference>
<evidence type="ECO:0000259" key="1">
    <source>
        <dbReference type="Pfam" id="PF00561"/>
    </source>
</evidence>
<dbReference type="PANTHER" id="PTHR47829">
    <property type="entry name" value="HYDROLASE, PUTATIVE (AFU_ORTHOLOGUE AFUA_1G12880)-RELATED"/>
    <property type="match status" value="1"/>
</dbReference>
<dbReference type="Gene3D" id="1.10.150.240">
    <property type="entry name" value="Putative phosphatase, domain 2"/>
    <property type="match status" value="1"/>
</dbReference>
<dbReference type="InterPro" id="IPR023198">
    <property type="entry name" value="PGP-like_dom2"/>
</dbReference>
<dbReference type="CDD" id="cd02603">
    <property type="entry name" value="HAD_sEH-N_like"/>
    <property type="match status" value="1"/>
</dbReference>
<dbReference type="EMBL" id="VXBH01000804">
    <property type="protein sequence ID" value="NXN49592.1"/>
    <property type="molecule type" value="Genomic_DNA"/>
</dbReference>
<dbReference type="Gene3D" id="3.40.50.1820">
    <property type="entry name" value="alpha/beta hydrolase"/>
    <property type="match status" value="2"/>
</dbReference>
<dbReference type="SUPFAM" id="SSF53474">
    <property type="entry name" value="alpha/beta-Hydrolases"/>
    <property type="match status" value="1"/>
</dbReference>
<evidence type="ECO:0000313" key="2">
    <source>
        <dbReference type="EMBL" id="NXN49592.1"/>
    </source>
</evidence>
<proteinExistence type="predicted"/>
<feature type="non-terminal residue" evidence="2">
    <location>
        <position position="1"/>
    </location>
</feature>
<gene>
    <name evidence="2" type="primary">Ephx2</name>
    <name evidence="2" type="ORF">RYNNIG_R04272</name>
</gene>
<dbReference type="Gene3D" id="3.40.50.1000">
    <property type="entry name" value="HAD superfamily/HAD-like"/>
    <property type="match status" value="1"/>
</dbReference>
<dbReference type="Pfam" id="PF00561">
    <property type="entry name" value="Abhydrolase_1"/>
    <property type="match status" value="1"/>
</dbReference>
<organism evidence="2 3">
    <name type="scientific">Rynchops niger</name>
    <name type="common">Black skimmer</name>
    <dbReference type="NCBI Taxonomy" id="227184"/>
    <lineage>
        <taxon>Eukaryota</taxon>
        <taxon>Metazoa</taxon>
        <taxon>Chordata</taxon>
        <taxon>Craniata</taxon>
        <taxon>Vertebrata</taxon>
        <taxon>Euteleostomi</taxon>
        <taxon>Archelosauria</taxon>
        <taxon>Archosauria</taxon>
        <taxon>Dinosauria</taxon>
        <taxon>Saurischia</taxon>
        <taxon>Theropoda</taxon>
        <taxon>Coelurosauria</taxon>
        <taxon>Aves</taxon>
        <taxon>Neognathae</taxon>
        <taxon>Neoaves</taxon>
        <taxon>Charadriiformes</taxon>
        <taxon>Laridae</taxon>
        <taxon>Rynchops</taxon>
    </lineage>
</organism>
<sequence>RNFLQKVLLAGGSDSPYSRAMRGQITLSQLFSEMEEGCRQHASASGIVLPPTFSVSRAFEEMAAKGTVNAPLLQAARVLRRNGFKTGVLTNNWVDDSAGRLFTATLMNLLRRHFDLVIESCQLRAQKPDPEIYTYALDALQAKPQEVIFLDDIGENLKPAREMGMATILVRDTETVLKELEELSGAYPVLLTPQLLTQEEPLPTACDPSNVTHGYVPIRPGVQLHFVEMGHGPVVCLCHGFPESWLSWRYQIPALADAGFRVIALEMKGYGESTAPPDIEEYSQEQICKDLAVFLDKLVRSPPRWVPPSCQAKPWLTLGTPNPAAMLTVCPPLPRCPRAVASLNTPYRPADPSVDIVEKMKSYPTFDYQFYFQEPGVAEAELEKDIGRTLKVLIRSTRREVALHPGPLRVRERGGLLVGFPENPPASQILPGPELQYYIQRFEKSGFSGPLNWYRNMQPNWRWALSVKDRKHLEECGHWTQMERPAALNRILLEWLEGLPPDTPPPKISRL</sequence>
<dbReference type="InterPro" id="IPR052898">
    <property type="entry name" value="ACAD10-like"/>
</dbReference>
<evidence type="ECO:0000313" key="3">
    <source>
        <dbReference type="Proteomes" id="UP000525416"/>
    </source>
</evidence>